<dbReference type="PROSITE" id="PS51175">
    <property type="entry name" value="CBM6"/>
    <property type="match status" value="1"/>
</dbReference>
<dbReference type="SMART" id="SM00089">
    <property type="entry name" value="PKD"/>
    <property type="match status" value="1"/>
</dbReference>
<sequence>MGVAEFCAGAGGDARPDDVRPHQPRPGAAARERDSKEIAVVNRPTGSRGWARAAGAVLASTLVLPLAVSGASADVEPPPDDSEFSALVFSKTAGFRHGSIEEGVAAIQQLGADNGFTVEHTEDAADFTEENLADYDVVVWLSTTGDVLDDAQQAAFEQYIQGGGGYAGIHAASDTEYDWAWYGELVGAYFAGHPPGTPDGTVDVADRVHPSTAHLPFEWDRTDEWYSYEPNVRGEVHVLATLDETSYEPGDLAMGSDHPIAWCHDYDGGRSWYTGGGHTEASFAEPAFLEHILGGIRTAAGVEDANCAATVASSYQKVTLVQGEENVGEPMALAVLPNGDVLHTARDGRIFYTNGDGGTRLAATVPVYSHDEDGMQGIAIDPDFEENRWVYAYYAPPVDTPPGDAPEWGTAEEIAAFDGYNRLSRFQLTEEGVLDLESEEEILRVEASRGTCCHAGGEIDFDAEGNLYLSTGDDTNPFASEGYTPIDEREGRNPAWDAQRSSANTNDLRGKLLRVNVLDEIPEGAEPGPGSTYEIPEGNLFAPGTELTRPEIYGMGFRNPFRFAVDKETGWVHLGDYGPDAGAANPNRGPGGQVEFNLIKEPGNYGWPYCHGDNDAYIDYEFPPQGEPAGSGESGEAFDCDNPVNESPNNTGLTELPPVIPAWLPYDGGSVPDLGNGSESPMGGPTYHYDPELDSDRKWPEYWDGKTLNYEWGRDWIREFVIDDDGGLVDIVPSLDWLEPSTPMAVEFGPDGALYVLDYGSGGFFSGAWDSAVYRVDYVADSPNPVARITTSTNNGQPPLTVEFDGSGSTDPQEMPLSYAWDFDNDGEIDSTEPTASFTYETAGVFIARLTVSAGEGEELRTGTITTNVIVGNTAPEVTLELPVDGGIFSFGDEVPFRVTVTDPEDGEIDCSRVRVEYILGHDEHGHPLSSATGCEGTITTPRDEGHGLDANVFGVINASYTDLGAEGLPALSADDEAMLRLRHQQAEFFTESEGGEVVDREGANGGSAAGELGDGDWISFAPMDLTNIDEVSLRYTSTGDGTVELRKGAVDGELMATVELGTTDGWTDSATADVTPVGGPDPVYFVVTGDAAVEIDEIHFHGQGMSAEDPDPGMVEIPVDRVSVQMFSLIPWVNEAGLPSVLARLAEIGLENIEPYGGNFAGYTAEEFRAMTDLVGLDVPSSHYNTDVATFPQTLEYVETLGQEYVGSGGFAAPGISSYGRVLETARTMNLLGRASVEADIGKFFGHNHATEFTTVYEHGGEEMSAWEILVEETDPRYVTFQLDVAWATHAGVDVPALIEEYGDRIELLHIKDATGLGEEDGPNFTNLGEGDVPLQDILAAAEEHAEIAYYVMEYDVAPEGEEFVETGFEYLTGLDAGEEGSRPVEVTPAPVTFTDEYGTADDTFTVPRSTGVVYLVDGEVVAPGTYPGAGTVTVTAQAAEGFVLADGAATEWTHTFSTAGPPAPDRRTAEFHLSNSWRGTTDVHFMYGRMADEVFIGDWDGDGEDTIAVRRGNVFHVSNAQRGGDADAVFTYGRPGDVILAGDWDGDGRDTFAVRRGAEYHVKNTLRGGPADVAFTYGRADDQVLVGDWDGNGNDTLAIRRGAAYYVKNSVIGGDADVVFTYGRAADVTLAGDWDGDGVDTFAIQRGRVFHVNNSLRGGDADRVLTFGRLGDEVYVGDWNGDGTDTLGIRRPVGGAASTAAKGIGSVSKAIS</sequence>
<dbReference type="InterPro" id="IPR006584">
    <property type="entry name" value="Cellulose-bd_IV"/>
</dbReference>
<dbReference type="SUPFAM" id="SSF51658">
    <property type="entry name" value="Xylose isomerase-like"/>
    <property type="match status" value="1"/>
</dbReference>
<proteinExistence type="predicted"/>
<dbReference type="InterPro" id="IPR012938">
    <property type="entry name" value="Glc/Sorbosone_DH"/>
</dbReference>
<protein>
    <submittedName>
        <fullName evidence="6">ThuA domain-containing protein</fullName>
    </submittedName>
</protein>
<feature type="domain" description="CBM6" evidence="5">
    <location>
        <begin position="982"/>
        <end position="1102"/>
    </location>
</feature>
<dbReference type="InterPro" id="IPR005084">
    <property type="entry name" value="CBM6"/>
</dbReference>
<feature type="region of interest" description="Disordered" evidence="3">
    <location>
        <begin position="1"/>
        <end position="37"/>
    </location>
</feature>
<dbReference type="InterPro" id="IPR011042">
    <property type="entry name" value="6-blade_b-propeller_TolB-like"/>
</dbReference>
<accession>A0ABR8Z5M2</accession>
<name>A0ABR8Z5M2_9MICO</name>
<evidence type="ECO:0000256" key="2">
    <source>
        <dbReference type="ARBA" id="ARBA00023277"/>
    </source>
</evidence>
<dbReference type="InterPro" id="IPR000601">
    <property type="entry name" value="PKD_dom"/>
</dbReference>
<evidence type="ECO:0000259" key="4">
    <source>
        <dbReference type="PROSITE" id="PS50093"/>
    </source>
</evidence>
<dbReference type="InterPro" id="IPR035986">
    <property type="entry name" value="PKD_dom_sf"/>
</dbReference>
<dbReference type="SUPFAM" id="SSF69318">
    <property type="entry name" value="Integrin alpha N-terminal domain"/>
    <property type="match status" value="1"/>
</dbReference>
<dbReference type="SMART" id="SM00606">
    <property type="entry name" value="CBD_IV"/>
    <property type="match status" value="1"/>
</dbReference>
<reference evidence="6 7" key="1">
    <citation type="submission" date="2020-08" db="EMBL/GenBank/DDBJ databases">
        <title>A Genomic Blueprint of the Chicken Gut Microbiome.</title>
        <authorList>
            <person name="Gilroy R."/>
            <person name="Ravi A."/>
            <person name="Getino M."/>
            <person name="Pursley I."/>
            <person name="Horton D.L."/>
            <person name="Alikhan N.-F."/>
            <person name="Baker D."/>
            <person name="Gharbi K."/>
            <person name="Hall N."/>
            <person name="Watson M."/>
            <person name="Adriaenssens E.M."/>
            <person name="Foster-Nyarko E."/>
            <person name="Jarju S."/>
            <person name="Secka A."/>
            <person name="Antonio M."/>
            <person name="Oren A."/>
            <person name="Chaudhuri R."/>
            <person name="La Ragione R.M."/>
            <person name="Hildebrand F."/>
            <person name="Pallen M.J."/>
        </authorList>
    </citation>
    <scope>NUCLEOTIDE SEQUENCE [LARGE SCALE GENOMIC DNA]</scope>
    <source>
        <strain evidence="6 7">Sa1BUA1</strain>
    </source>
</reference>
<dbReference type="Pfam" id="PF06283">
    <property type="entry name" value="ThuA"/>
    <property type="match status" value="1"/>
</dbReference>
<dbReference type="SUPFAM" id="SSF49299">
    <property type="entry name" value="PKD domain"/>
    <property type="match status" value="1"/>
</dbReference>
<keyword evidence="7" id="KW-1185">Reference proteome</keyword>
<dbReference type="CDD" id="cd04084">
    <property type="entry name" value="CBM6_xylanase-like"/>
    <property type="match status" value="1"/>
</dbReference>
<comment type="caution">
    <text evidence="6">The sequence shown here is derived from an EMBL/GenBank/DDBJ whole genome shotgun (WGS) entry which is preliminary data.</text>
</comment>
<evidence type="ECO:0000313" key="7">
    <source>
        <dbReference type="Proteomes" id="UP000661894"/>
    </source>
</evidence>
<dbReference type="Pfam" id="PF03422">
    <property type="entry name" value="CBM_6"/>
    <property type="match status" value="1"/>
</dbReference>
<dbReference type="InterPro" id="IPR022409">
    <property type="entry name" value="PKD/Chitinase_dom"/>
</dbReference>
<dbReference type="Proteomes" id="UP000661894">
    <property type="component" value="Unassembled WGS sequence"/>
</dbReference>
<dbReference type="SUPFAM" id="SSF52317">
    <property type="entry name" value="Class I glutamine amidotransferase-like"/>
    <property type="match status" value="1"/>
</dbReference>
<feature type="region of interest" description="Disordered" evidence="3">
    <location>
        <begin position="484"/>
        <end position="503"/>
    </location>
</feature>
<dbReference type="Pfam" id="PF18911">
    <property type="entry name" value="PKD_4"/>
    <property type="match status" value="1"/>
</dbReference>
<dbReference type="SUPFAM" id="SSF50952">
    <property type="entry name" value="Soluble quinoprotein glucose dehydrogenase"/>
    <property type="match status" value="1"/>
</dbReference>
<dbReference type="InterPro" id="IPR011041">
    <property type="entry name" value="Quinoprot_gluc/sorb_DH_b-prop"/>
</dbReference>
<dbReference type="InterPro" id="IPR029010">
    <property type="entry name" value="ThuA-like"/>
</dbReference>
<dbReference type="Gene3D" id="3.20.20.150">
    <property type="entry name" value="Divalent-metal-dependent TIM barrel enzymes"/>
    <property type="match status" value="1"/>
</dbReference>
<feature type="domain" description="PKD" evidence="4">
    <location>
        <begin position="785"/>
        <end position="874"/>
    </location>
</feature>
<evidence type="ECO:0000313" key="6">
    <source>
        <dbReference type="EMBL" id="MBD8063621.1"/>
    </source>
</evidence>
<gene>
    <name evidence="6" type="ORF">H9624_14965</name>
</gene>
<dbReference type="Pfam" id="PF01261">
    <property type="entry name" value="AP_endonuc_2"/>
    <property type="match status" value="1"/>
</dbReference>
<keyword evidence="1" id="KW-0732">Signal</keyword>
<dbReference type="SUPFAM" id="SSF49785">
    <property type="entry name" value="Galactose-binding domain-like"/>
    <property type="match status" value="1"/>
</dbReference>
<dbReference type="InterPro" id="IPR029062">
    <property type="entry name" value="Class_I_gatase-like"/>
</dbReference>
<organism evidence="6 7">
    <name type="scientific">Oceanitalea stevensii</name>
    <dbReference type="NCBI Taxonomy" id="2763072"/>
    <lineage>
        <taxon>Bacteria</taxon>
        <taxon>Bacillati</taxon>
        <taxon>Actinomycetota</taxon>
        <taxon>Actinomycetes</taxon>
        <taxon>Micrococcales</taxon>
        <taxon>Bogoriellaceae</taxon>
        <taxon>Georgenia</taxon>
    </lineage>
</organism>
<dbReference type="PROSITE" id="PS50093">
    <property type="entry name" value="PKD"/>
    <property type="match status" value="1"/>
</dbReference>
<evidence type="ECO:0000256" key="1">
    <source>
        <dbReference type="ARBA" id="ARBA00022729"/>
    </source>
</evidence>
<dbReference type="PANTHER" id="PTHR40469">
    <property type="entry name" value="SECRETED GLYCOSYL HYDROLASE"/>
    <property type="match status" value="1"/>
</dbReference>
<dbReference type="InterPro" id="IPR036237">
    <property type="entry name" value="Xyl_isomerase-like_sf"/>
</dbReference>
<dbReference type="Gene3D" id="2.60.120.260">
    <property type="entry name" value="Galactose-binding domain-like"/>
    <property type="match status" value="1"/>
</dbReference>
<dbReference type="Gene3D" id="3.40.50.880">
    <property type="match status" value="1"/>
</dbReference>
<dbReference type="EMBL" id="JACSPO010000014">
    <property type="protein sequence ID" value="MBD8063621.1"/>
    <property type="molecule type" value="Genomic_DNA"/>
</dbReference>
<evidence type="ECO:0000256" key="3">
    <source>
        <dbReference type="SAM" id="MobiDB-lite"/>
    </source>
</evidence>
<dbReference type="InterPro" id="IPR008979">
    <property type="entry name" value="Galactose-bd-like_sf"/>
</dbReference>
<dbReference type="CDD" id="cd00146">
    <property type="entry name" value="PKD"/>
    <property type="match status" value="1"/>
</dbReference>
<dbReference type="InterPro" id="IPR028994">
    <property type="entry name" value="Integrin_alpha_N"/>
</dbReference>
<keyword evidence="2" id="KW-0119">Carbohydrate metabolism</keyword>
<dbReference type="Pfam" id="PF07995">
    <property type="entry name" value="GSDH"/>
    <property type="match status" value="1"/>
</dbReference>
<dbReference type="InterPro" id="IPR013022">
    <property type="entry name" value="Xyl_isomerase-like_TIM-brl"/>
</dbReference>
<dbReference type="Gene3D" id="2.120.10.30">
    <property type="entry name" value="TolB, C-terminal domain"/>
    <property type="match status" value="1"/>
</dbReference>
<dbReference type="PANTHER" id="PTHR40469:SF2">
    <property type="entry name" value="GALACTOSE-BINDING DOMAIN-LIKE SUPERFAMILY PROTEIN"/>
    <property type="match status" value="1"/>
</dbReference>
<evidence type="ECO:0000259" key="5">
    <source>
        <dbReference type="PROSITE" id="PS51175"/>
    </source>
</evidence>